<proteinExistence type="predicted"/>
<dbReference type="FunCoup" id="A0A136IQB6">
    <property type="interactions" value="20"/>
</dbReference>
<dbReference type="AlphaFoldDB" id="A0A136IQB6"/>
<reference evidence="3" key="1">
    <citation type="submission" date="2016-02" db="EMBL/GenBank/DDBJ databases">
        <title>Draft genome sequence of Microdochium bolleyi, a fungal endophyte of beachgrass.</title>
        <authorList>
            <consortium name="DOE Joint Genome Institute"/>
            <person name="David A.S."/>
            <person name="May G."/>
            <person name="Haridas S."/>
            <person name="Lim J."/>
            <person name="Wang M."/>
            <person name="Labutti K."/>
            <person name="Lipzen A."/>
            <person name="Barry K."/>
            <person name="Grigoriev I.V."/>
        </authorList>
    </citation>
    <scope>NUCLEOTIDE SEQUENCE [LARGE SCALE GENOMIC DNA]</scope>
    <source>
        <strain evidence="3">J235TASD1</strain>
    </source>
</reference>
<dbReference type="GO" id="GO:0005829">
    <property type="term" value="C:cytosol"/>
    <property type="evidence" value="ECO:0007669"/>
    <property type="project" value="TreeGrafter"/>
</dbReference>
<feature type="domain" description="NADPH-dependent FMN reductase-like" evidence="1">
    <location>
        <begin position="6"/>
        <end position="149"/>
    </location>
</feature>
<dbReference type="STRING" id="196109.A0A136IQB6"/>
<evidence type="ECO:0000313" key="3">
    <source>
        <dbReference type="Proteomes" id="UP000070501"/>
    </source>
</evidence>
<gene>
    <name evidence="2" type="ORF">Micbo1qcDRAFT_208485</name>
</gene>
<name>A0A136IQB6_9PEZI</name>
<dbReference type="OrthoDB" id="68575at2759"/>
<dbReference type="Pfam" id="PF03358">
    <property type="entry name" value="FMN_red"/>
    <property type="match status" value="1"/>
</dbReference>
<dbReference type="GO" id="GO:0016491">
    <property type="term" value="F:oxidoreductase activity"/>
    <property type="evidence" value="ECO:0007669"/>
    <property type="project" value="InterPro"/>
</dbReference>
<sequence>MAPKSIAVITTSTRTPRVGPNISSLVLSLLEPAVSNGDTDKNITLHHVDLATFGLPIFDESKIPATVTDGATAYEHEHSRKWSAEIASHDGYILLVPEYNYGMAASTKNAIDYLYNEWKGKPVGVISYGIMGGNTAREQVRKSLGGVGLKLTTTEVQLAFPGGGQGEDFKHSMFTGGLTDATKAEWEGKGEEVRKMLGEIVEELQKDLGLDGVKKGE</sequence>
<dbReference type="PANTHER" id="PTHR30543">
    <property type="entry name" value="CHROMATE REDUCTASE"/>
    <property type="match status" value="1"/>
</dbReference>
<dbReference type="GO" id="GO:0010181">
    <property type="term" value="F:FMN binding"/>
    <property type="evidence" value="ECO:0007669"/>
    <property type="project" value="TreeGrafter"/>
</dbReference>
<dbReference type="InterPro" id="IPR050712">
    <property type="entry name" value="NAD(P)H-dep_reductase"/>
</dbReference>
<dbReference type="Gene3D" id="3.40.50.360">
    <property type="match status" value="1"/>
</dbReference>
<dbReference type="PANTHER" id="PTHR30543:SF21">
    <property type="entry name" value="NAD(P)H-DEPENDENT FMN REDUCTASE LOT6"/>
    <property type="match status" value="1"/>
</dbReference>
<keyword evidence="3" id="KW-1185">Reference proteome</keyword>
<dbReference type="InterPro" id="IPR005025">
    <property type="entry name" value="FMN_Rdtase-like_dom"/>
</dbReference>
<evidence type="ECO:0000313" key="2">
    <source>
        <dbReference type="EMBL" id="KXJ87088.1"/>
    </source>
</evidence>
<organism evidence="2 3">
    <name type="scientific">Microdochium bolleyi</name>
    <dbReference type="NCBI Taxonomy" id="196109"/>
    <lineage>
        <taxon>Eukaryota</taxon>
        <taxon>Fungi</taxon>
        <taxon>Dikarya</taxon>
        <taxon>Ascomycota</taxon>
        <taxon>Pezizomycotina</taxon>
        <taxon>Sordariomycetes</taxon>
        <taxon>Xylariomycetidae</taxon>
        <taxon>Xylariales</taxon>
        <taxon>Microdochiaceae</taxon>
        <taxon>Microdochium</taxon>
    </lineage>
</organism>
<dbReference type="SUPFAM" id="SSF52218">
    <property type="entry name" value="Flavoproteins"/>
    <property type="match status" value="1"/>
</dbReference>
<evidence type="ECO:0000259" key="1">
    <source>
        <dbReference type="Pfam" id="PF03358"/>
    </source>
</evidence>
<dbReference type="InParanoid" id="A0A136IQB6"/>
<dbReference type="EMBL" id="KQ964264">
    <property type="protein sequence ID" value="KXJ87088.1"/>
    <property type="molecule type" value="Genomic_DNA"/>
</dbReference>
<accession>A0A136IQB6</accession>
<dbReference type="Proteomes" id="UP000070501">
    <property type="component" value="Unassembled WGS sequence"/>
</dbReference>
<dbReference type="InterPro" id="IPR029039">
    <property type="entry name" value="Flavoprotein-like_sf"/>
</dbReference>
<protein>
    <submittedName>
        <fullName evidence="2">NADPH-dependent FMN reductase</fullName>
    </submittedName>
</protein>